<proteinExistence type="predicted"/>
<sequence>MTKSSEANMVEIYEYPLRPGLDEHEEKGEEPDYESEEIDYDELKKRMWKDRARMQKLKEKHKDEEAESSSRQQASRQKKMSRAQDLILKYMVKIMEVCKGQGFVYGIVPEKGKPVTGSSDSLREWWKEKVCFDKQAPLAVAEFMAPLLENEDGEVDLISNMYLLYELQDTTLGSLLSALMQHCAPSQRRFPLDRGLAPPWWPTGKENWWGEQGMSQEHGPPPYRKPHDLKKAWKVSVLASVIKHMSSELNKVRRLVRQSKCLQHKMTARESATWSKVINQEEALLELTEKCLKITAEEEEGEAEGSKKDERGSEKRKCVFEREVQENTLYACQNSKCQQNEIGLGFVDKNSRSDHESQCSHRTDQESEHSAEENIDLDSDSSAWRSFSTTNSTLSSLSPPMMSLPSSVDYSNKGGLNLQEWLNSELENVEYGNNSSANESVKEVGEVAAGGINAAGVLEDYGGFWDVGIEDLAIDGAFDIQRNMEATDVNALQGETTGQAVTSIWDLGYEE</sequence>
<keyword evidence="2" id="KW-1185">Reference proteome</keyword>
<reference evidence="2" key="1">
    <citation type="journal article" date="2023" name="G3 (Bethesda)">
        <title>Genome assembly and association tests identify interacting loci associated with vigor, precocity, and sex in interspecific pistachio rootstocks.</title>
        <authorList>
            <person name="Palmer W."/>
            <person name="Jacygrad E."/>
            <person name="Sagayaradj S."/>
            <person name="Cavanaugh K."/>
            <person name="Han R."/>
            <person name="Bertier L."/>
            <person name="Beede B."/>
            <person name="Kafkas S."/>
            <person name="Golino D."/>
            <person name="Preece J."/>
            <person name="Michelmore R."/>
        </authorList>
    </citation>
    <scope>NUCLEOTIDE SEQUENCE [LARGE SCALE GENOMIC DNA]</scope>
</reference>
<protein>
    <submittedName>
        <fullName evidence="1">Uncharacterized protein</fullName>
    </submittedName>
</protein>
<name>A0ACC0YQM4_9ROSI</name>
<gene>
    <name evidence="1" type="ORF">Pint_26627</name>
</gene>
<accession>A0ACC0YQM4</accession>
<dbReference type="Proteomes" id="UP001163603">
    <property type="component" value="Chromosome 5"/>
</dbReference>
<comment type="caution">
    <text evidence="1">The sequence shown here is derived from an EMBL/GenBank/DDBJ whole genome shotgun (WGS) entry which is preliminary data.</text>
</comment>
<dbReference type="EMBL" id="CM047740">
    <property type="protein sequence ID" value="KAJ0040778.1"/>
    <property type="molecule type" value="Genomic_DNA"/>
</dbReference>
<evidence type="ECO:0000313" key="2">
    <source>
        <dbReference type="Proteomes" id="UP001163603"/>
    </source>
</evidence>
<organism evidence="1 2">
    <name type="scientific">Pistacia integerrima</name>
    <dbReference type="NCBI Taxonomy" id="434235"/>
    <lineage>
        <taxon>Eukaryota</taxon>
        <taxon>Viridiplantae</taxon>
        <taxon>Streptophyta</taxon>
        <taxon>Embryophyta</taxon>
        <taxon>Tracheophyta</taxon>
        <taxon>Spermatophyta</taxon>
        <taxon>Magnoliopsida</taxon>
        <taxon>eudicotyledons</taxon>
        <taxon>Gunneridae</taxon>
        <taxon>Pentapetalae</taxon>
        <taxon>rosids</taxon>
        <taxon>malvids</taxon>
        <taxon>Sapindales</taxon>
        <taxon>Anacardiaceae</taxon>
        <taxon>Pistacia</taxon>
    </lineage>
</organism>
<evidence type="ECO:0000313" key="1">
    <source>
        <dbReference type="EMBL" id="KAJ0040778.1"/>
    </source>
</evidence>